<accession>A0AAW2HEP0</accession>
<dbReference type="AlphaFoldDB" id="A0AAW2HEP0"/>
<sequence>MLPEHMRFPRSLPISGTGMRLLQKTGSLSVDGNQMVLGGCRYVAETDNHGDYLIYKTEENQNMLFMRSITTGHLIHKVILQFQPLFHGPINTGRTFRMTGNPSCLL</sequence>
<name>A0AAW2HEP0_9NEOP</name>
<gene>
    <name evidence="1" type="ORF">PYX00_010212</name>
</gene>
<dbReference type="EMBL" id="JARGDH010000005">
    <property type="protein sequence ID" value="KAL0268161.1"/>
    <property type="molecule type" value="Genomic_DNA"/>
</dbReference>
<comment type="caution">
    <text evidence="1">The sequence shown here is derived from an EMBL/GenBank/DDBJ whole genome shotgun (WGS) entry which is preliminary data.</text>
</comment>
<proteinExistence type="predicted"/>
<reference evidence="1" key="1">
    <citation type="journal article" date="2024" name="Gigascience">
        <title>Chromosome-level genome of the poultry shaft louse Menopon gallinae provides insight into the host-switching and adaptive evolution of parasitic lice.</title>
        <authorList>
            <person name="Xu Y."/>
            <person name="Ma L."/>
            <person name="Liu S."/>
            <person name="Liang Y."/>
            <person name="Liu Q."/>
            <person name="He Z."/>
            <person name="Tian L."/>
            <person name="Duan Y."/>
            <person name="Cai W."/>
            <person name="Li H."/>
            <person name="Song F."/>
        </authorList>
    </citation>
    <scope>NUCLEOTIDE SEQUENCE</scope>
    <source>
        <strain evidence="1">Cailab_2023a</strain>
    </source>
</reference>
<evidence type="ECO:0000313" key="1">
    <source>
        <dbReference type="EMBL" id="KAL0268161.1"/>
    </source>
</evidence>
<organism evidence="1">
    <name type="scientific">Menopon gallinae</name>
    <name type="common">poultry shaft louse</name>
    <dbReference type="NCBI Taxonomy" id="328185"/>
    <lineage>
        <taxon>Eukaryota</taxon>
        <taxon>Metazoa</taxon>
        <taxon>Ecdysozoa</taxon>
        <taxon>Arthropoda</taxon>
        <taxon>Hexapoda</taxon>
        <taxon>Insecta</taxon>
        <taxon>Pterygota</taxon>
        <taxon>Neoptera</taxon>
        <taxon>Paraneoptera</taxon>
        <taxon>Psocodea</taxon>
        <taxon>Troctomorpha</taxon>
        <taxon>Phthiraptera</taxon>
        <taxon>Amblycera</taxon>
        <taxon>Menoponidae</taxon>
        <taxon>Menopon</taxon>
    </lineage>
</organism>
<protein>
    <submittedName>
        <fullName evidence="1">Uncharacterized protein</fullName>
    </submittedName>
</protein>